<keyword evidence="3 4" id="KW-0862">Zinc</keyword>
<dbReference type="Gene3D" id="4.10.1000.10">
    <property type="entry name" value="Zinc finger, CCCH-type"/>
    <property type="match status" value="1"/>
</dbReference>
<dbReference type="SMART" id="SM00356">
    <property type="entry name" value="ZnF_C3H1"/>
    <property type="match status" value="1"/>
</dbReference>
<evidence type="ECO:0000256" key="4">
    <source>
        <dbReference type="PROSITE-ProRule" id="PRU00723"/>
    </source>
</evidence>
<dbReference type="EMBL" id="JABDHM010000047">
    <property type="protein sequence ID" value="KAF5220681.1"/>
    <property type="molecule type" value="Genomic_DNA"/>
</dbReference>
<keyword evidence="1 4" id="KW-0479">Metal-binding</keyword>
<reference evidence="7 10" key="2">
    <citation type="journal article" date="2019" name="Genome Biol. Evol.">
        <title>Nanopore Sequencing Significantly Improves Genome Assembly of the Protozoan Parasite Trypanosoma cruzi.</title>
        <authorList>
            <person name="Diaz-Viraque F."/>
            <person name="Pita S."/>
            <person name="Greif G."/>
            <person name="de Souza R.C.M."/>
            <person name="Iraola G."/>
            <person name="Robello C."/>
        </authorList>
    </citation>
    <scope>NUCLEOTIDE SEQUENCE [LARGE SCALE GENOMIC DNA]</scope>
    <source>
        <strain evidence="7 10">Berenice</strain>
    </source>
</reference>
<dbReference type="VEuPathDB" id="TriTrypDB:TcG_05932"/>
<evidence type="ECO:0000313" key="7">
    <source>
        <dbReference type="EMBL" id="KAF5220681.1"/>
    </source>
</evidence>
<proteinExistence type="predicted"/>
<organism evidence="8 9">
    <name type="scientific">Trypanosoma cruzi</name>
    <dbReference type="NCBI Taxonomy" id="5693"/>
    <lineage>
        <taxon>Eukaryota</taxon>
        <taxon>Discoba</taxon>
        <taxon>Euglenozoa</taxon>
        <taxon>Kinetoplastea</taxon>
        <taxon>Metakinetoplastina</taxon>
        <taxon>Trypanosomatida</taxon>
        <taxon>Trypanosomatidae</taxon>
        <taxon>Trypanosoma</taxon>
        <taxon>Schizotrypanum</taxon>
    </lineage>
</organism>
<evidence type="ECO:0000256" key="3">
    <source>
        <dbReference type="ARBA" id="ARBA00022833"/>
    </source>
</evidence>
<dbReference type="SUPFAM" id="SSF90229">
    <property type="entry name" value="CCCH zinc finger"/>
    <property type="match status" value="1"/>
</dbReference>
<evidence type="ECO:0000256" key="5">
    <source>
        <dbReference type="SAM" id="MobiDB-lite"/>
    </source>
</evidence>
<reference evidence="8 9" key="1">
    <citation type="journal article" date="2018" name="Microb. Genom.">
        <title>Expanding an expanded genome: long-read sequencing of Trypanosoma cruzi.</title>
        <authorList>
            <person name="Berna L."/>
            <person name="Rodriguez M."/>
            <person name="Chiribao M.L."/>
            <person name="Parodi-Talice A."/>
            <person name="Pita S."/>
            <person name="Rijo G."/>
            <person name="Alvarez-Valin F."/>
            <person name="Robello C."/>
        </authorList>
    </citation>
    <scope>NUCLEOTIDE SEQUENCE [LARGE SCALE GENOMIC DNA]</scope>
    <source>
        <strain evidence="8 9">TCC</strain>
    </source>
</reference>
<evidence type="ECO:0000256" key="1">
    <source>
        <dbReference type="ARBA" id="ARBA00022723"/>
    </source>
</evidence>
<evidence type="ECO:0000313" key="10">
    <source>
        <dbReference type="Proteomes" id="UP000583944"/>
    </source>
</evidence>
<evidence type="ECO:0000256" key="2">
    <source>
        <dbReference type="ARBA" id="ARBA00022771"/>
    </source>
</evidence>
<dbReference type="VEuPathDB" id="TriTrypDB:TcCLB.510131.44"/>
<evidence type="ECO:0000313" key="9">
    <source>
        <dbReference type="Proteomes" id="UP000246078"/>
    </source>
</evidence>
<dbReference type="VEuPathDB" id="TriTrypDB:TCDM_08378"/>
<dbReference type="VEuPathDB" id="TriTrypDB:TcCLB.506931.4"/>
<dbReference type="VEuPathDB" id="TriTrypDB:C4B63_253g16"/>
<dbReference type="VEuPathDB" id="TriTrypDB:BCY84_15785"/>
<dbReference type="OrthoDB" id="239411at2759"/>
<dbReference type="GO" id="GO:0008270">
    <property type="term" value="F:zinc ion binding"/>
    <property type="evidence" value="ECO:0007669"/>
    <property type="project" value="UniProtKB-KW"/>
</dbReference>
<name>A0A2V2XGN5_TRYCR</name>
<feature type="region of interest" description="Disordered" evidence="5">
    <location>
        <begin position="1"/>
        <end position="27"/>
    </location>
</feature>
<gene>
    <name evidence="8" type="ORF">C3747_10g474</name>
    <name evidence="7" type="ORF">ECC02_006250</name>
</gene>
<accession>A0A2V2XGN5</accession>
<dbReference type="InterPro" id="IPR036855">
    <property type="entry name" value="Znf_CCCH_sf"/>
</dbReference>
<feature type="zinc finger region" description="C3H1-type" evidence="4">
    <location>
        <begin position="63"/>
        <end position="85"/>
    </location>
</feature>
<dbReference type="PROSITE" id="PS50103">
    <property type="entry name" value="ZF_C3H1"/>
    <property type="match status" value="1"/>
</dbReference>
<dbReference type="InterPro" id="IPR000571">
    <property type="entry name" value="Znf_CCCH"/>
</dbReference>
<dbReference type="Proteomes" id="UP000246078">
    <property type="component" value="Unassembled WGS sequence"/>
</dbReference>
<dbReference type="VEuPathDB" id="TriTrypDB:TcYC6_0014500"/>
<keyword evidence="2 4" id="KW-0863">Zinc-finger</keyword>
<dbReference type="EMBL" id="PRFC01000010">
    <property type="protein sequence ID" value="PWV19373.1"/>
    <property type="molecule type" value="Genomic_DNA"/>
</dbReference>
<reference evidence="7" key="3">
    <citation type="submission" date="2020-04" db="EMBL/GenBank/DDBJ databases">
        <authorList>
            <person name="Diaz Viraque F."/>
        </authorList>
    </citation>
    <scope>NUCLEOTIDE SEQUENCE</scope>
    <source>
        <strain evidence="7">Berenice</strain>
    </source>
</reference>
<dbReference type="VEuPathDB" id="TriTrypDB:C3747_10g474"/>
<sequence>METGTTKAKRTEMSRGKSPLSGSSKSMWLVRKPSGGEVWTYAHNPYDDSFQNNDTNSQRLLNPCRHYAEGCCNRGSACRFHHDARHNIIVTPHSTPKQRAITPLIGMPCFFGTNVAAGPMSPIKSLGTAQGRHSHASSAMDSFASTVPTETSTRQHSLGSLTESKSRLFGGASQYSCSKMGILPMDANNSDSPMVSPVYQGDVLLRTDFLPATSQQLSQQQ</sequence>
<comment type="caution">
    <text evidence="8">The sequence shown here is derived from an EMBL/GenBank/DDBJ whole genome shotgun (WGS) entry which is preliminary data.</text>
</comment>
<protein>
    <recommendedName>
        <fullName evidence="6">C3H1-type domain-containing protein</fullName>
    </recommendedName>
</protein>
<dbReference type="VEuPathDB" id="TriTrypDB:TcCL_ESM04509"/>
<dbReference type="Proteomes" id="UP000583944">
    <property type="component" value="Unassembled WGS sequence"/>
</dbReference>
<evidence type="ECO:0000259" key="6">
    <source>
        <dbReference type="PROSITE" id="PS50103"/>
    </source>
</evidence>
<evidence type="ECO:0000313" key="8">
    <source>
        <dbReference type="EMBL" id="PWV19373.1"/>
    </source>
</evidence>
<dbReference type="VEuPathDB" id="TriTrypDB:TcBrA4_0078770"/>
<dbReference type="AlphaFoldDB" id="A0A2V2XGN5"/>
<feature type="domain" description="C3H1-type" evidence="6">
    <location>
        <begin position="63"/>
        <end position="85"/>
    </location>
</feature>
<dbReference type="VEuPathDB" id="TriTrypDB:ECC02_006250"/>